<protein>
    <submittedName>
        <fullName evidence="2">Uncharacterized protein</fullName>
    </submittedName>
</protein>
<sequence length="51" mass="5380">MIDNRTVHDSSDGLTKTKPSNADKIVTAGVRAPSPSNKQAAIIDTILTNCL</sequence>
<reference evidence="2" key="1">
    <citation type="submission" date="2021-02" db="EMBL/GenBank/DDBJ databases">
        <authorList>
            <person name="Nowell W R."/>
        </authorList>
    </citation>
    <scope>NUCLEOTIDE SEQUENCE</scope>
</reference>
<gene>
    <name evidence="2" type="ORF">BYL167_LOCUS33780</name>
    <name evidence="3" type="ORF">GIL414_LOCUS50237</name>
    <name evidence="4" type="ORF">GIL414_LOCUS53880</name>
    <name evidence="5" type="ORF">SMN809_LOCUS55602</name>
</gene>
<dbReference type="Proteomes" id="UP000681720">
    <property type="component" value="Unassembled WGS sequence"/>
</dbReference>
<dbReference type="Proteomes" id="UP000676336">
    <property type="component" value="Unassembled WGS sequence"/>
</dbReference>
<evidence type="ECO:0000313" key="3">
    <source>
        <dbReference type="EMBL" id="CAF4868170.1"/>
    </source>
</evidence>
<dbReference type="Proteomes" id="UP000681967">
    <property type="component" value="Unassembled WGS sequence"/>
</dbReference>
<evidence type="ECO:0000313" key="6">
    <source>
        <dbReference type="Proteomes" id="UP000681967"/>
    </source>
</evidence>
<dbReference type="EMBL" id="CAJOBI010196826">
    <property type="protein sequence ID" value="CAF4978944.1"/>
    <property type="molecule type" value="Genomic_DNA"/>
</dbReference>
<dbReference type="EMBL" id="CAJOBJ010187751">
    <property type="protein sequence ID" value="CAF4942258.1"/>
    <property type="molecule type" value="Genomic_DNA"/>
</dbReference>
<feature type="region of interest" description="Disordered" evidence="1">
    <location>
        <begin position="1"/>
        <end position="34"/>
    </location>
</feature>
<dbReference type="EMBL" id="CAJOBH010066669">
    <property type="protein sequence ID" value="CAF4451545.1"/>
    <property type="molecule type" value="Genomic_DNA"/>
</dbReference>
<dbReference type="EMBL" id="CAJOBJ010167001">
    <property type="protein sequence ID" value="CAF4868170.1"/>
    <property type="molecule type" value="Genomic_DNA"/>
</dbReference>
<evidence type="ECO:0000256" key="1">
    <source>
        <dbReference type="SAM" id="MobiDB-lite"/>
    </source>
</evidence>
<accession>A0A8S2WN19</accession>
<proteinExistence type="predicted"/>
<dbReference type="AlphaFoldDB" id="A0A8S2WN19"/>
<comment type="caution">
    <text evidence="2">The sequence shown here is derived from an EMBL/GenBank/DDBJ whole genome shotgun (WGS) entry which is preliminary data.</text>
</comment>
<evidence type="ECO:0000313" key="2">
    <source>
        <dbReference type="EMBL" id="CAF4451545.1"/>
    </source>
</evidence>
<organism evidence="2 6">
    <name type="scientific">Rotaria magnacalcarata</name>
    <dbReference type="NCBI Taxonomy" id="392030"/>
    <lineage>
        <taxon>Eukaryota</taxon>
        <taxon>Metazoa</taxon>
        <taxon>Spiralia</taxon>
        <taxon>Gnathifera</taxon>
        <taxon>Rotifera</taxon>
        <taxon>Eurotatoria</taxon>
        <taxon>Bdelloidea</taxon>
        <taxon>Philodinida</taxon>
        <taxon>Philodinidae</taxon>
        <taxon>Rotaria</taxon>
    </lineage>
</organism>
<evidence type="ECO:0000313" key="4">
    <source>
        <dbReference type="EMBL" id="CAF4942258.1"/>
    </source>
</evidence>
<feature type="compositionally biased region" description="Basic and acidic residues" evidence="1">
    <location>
        <begin position="1"/>
        <end position="11"/>
    </location>
</feature>
<name>A0A8S2WN19_9BILA</name>
<feature type="non-terminal residue" evidence="2">
    <location>
        <position position="51"/>
    </location>
</feature>
<feature type="non-terminal residue" evidence="2">
    <location>
        <position position="1"/>
    </location>
</feature>
<evidence type="ECO:0000313" key="5">
    <source>
        <dbReference type="EMBL" id="CAF4978944.1"/>
    </source>
</evidence>